<dbReference type="GeneID" id="16994257"/>
<dbReference type="Gramene" id="CMK255CT">
    <property type="protein sequence ID" value="CMK255CT"/>
    <property type="gene ID" value="CMK255C"/>
</dbReference>
<dbReference type="HOGENOM" id="CLU_1398170_0_0_1"/>
<reference evidence="1 2" key="2">
    <citation type="journal article" date="2007" name="BMC Biol.">
        <title>A 100%-complete sequence reveals unusually simple genomic features in the hot-spring red alga Cyanidioschyzon merolae.</title>
        <authorList>
            <person name="Nozaki H."/>
            <person name="Takano H."/>
            <person name="Misumi O."/>
            <person name="Terasawa K."/>
            <person name="Matsuzaki M."/>
            <person name="Maruyama S."/>
            <person name="Nishida K."/>
            <person name="Yagisawa F."/>
            <person name="Yoshida Y."/>
            <person name="Fujiwara T."/>
            <person name="Takio S."/>
            <person name="Tamura K."/>
            <person name="Chung S.J."/>
            <person name="Nakamura S."/>
            <person name="Kuroiwa H."/>
            <person name="Tanaka K."/>
            <person name="Sato N."/>
            <person name="Kuroiwa T."/>
        </authorList>
    </citation>
    <scope>NUCLEOTIDE SEQUENCE [LARGE SCALE GENOMIC DNA]</scope>
    <source>
        <strain evidence="1 2">10D</strain>
    </source>
</reference>
<dbReference type="Proteomes" id="UP000007014">
    <property type="component" value="Chromosome 11"/>
</dbReference>
<dbReference type="KEGG" id="cme:CYME_CMK255C"/>
<dbReference type="AlphaFoldDB" id="M1VD30"/>
<gene>
    <name evidence="1" type="ORF">CYME_CMK255C</name>
</gene>
<reference evidence="1 2" key="1">
    <citation type="journal article" date="2004" name="Nature">
        <title>Genome sequence of the ultrasmall unicellular red alga Cyanidioschyzon merolae 10D.</title>
        <authorList>
            <person name="Matsuzaki M."/>
            <person name="Misumi O."/>
            <person name="Shin-i T."/>
            <person name="Maruyama S."/>
            <person name="Takahara M."/>
            <person name="Miyagishima S."/>
            <person name="Mori T."/>
            <person name="Nishida K."/>
            <person name="Yagisawa F."/>
            <person name="Nishida K."/>
            <person name="Yoshida Y."/>
            <person name="Nishimura Y."/>
            <person name="Nakao S."/>
            <person name="Kobayashi T."/>
            <person name="Momoyama Y."/>
            <person name="Higashiyama T."/>
            <person name="Minoda A."/>
            <person name="Sano M."/>
            <person name="Nomoto H."/>
            <person name="Oishi K."/>
            <person name="Hayashi H."/>
            <person name="Ohta F."/>
            <person name="Nishizaka S."/>
            <person name="Haga S."/>
            <person name="Miura S."/>
            <person name="Morishita T."/>
            <person name="Kabeya Y."/>
            <person name="Terasawa K."/>
            <person name="Suzuki Y."/>
            <person name="Ishii Y."/>
            <person name="Asakawa S."/>
            <person name="Takano H."/>
            <person name="Ohta N."/>
            <person name="Kuroiwa H."/>
            <person name="Tanaka K."/>
            <person name="Shimizu N."/>
            <person name="Sugano S."/>
            <person name="Sato N."/>
            <person name="Nozaki H."/>
            <person name="Ogasawara N."/>
            <person name="Kohara Y."/>
            <person name="Kuroiwa T."/>
        </authorList>
    </citation>
    <scope>NUCLEOTIDE SEQUENCE [LARGE SCALE GENOMIC DNA]</scope>
    <source>
        <strain evidence="1 2">10D</strain>
    </source>
</reference>
<sequence length="195" mass="21527">MMHDADRGTAGGFSWESSVAVNGMYLATMKALTHHRVSLGGGGVGAVDRRKSFGRSQLDRCKMLTAAVNKEDEHGNRTGDRNFPKRMKCINSSRKQRNRDLHAPVKKLRSLTSAQDEKQKRAWVKPEIRERRGNSRITSPPRQMLTPAGGASNLILSACVSGRIPFDADLVIVPACSTMLGFAYALVRMRALFEV</sequence>
<name>M1VD30_CYAM1</name>
<organism evidence="1 2">
    <name type="scientific">Cyanidioschyzon merolae (strain NIES-3377 / 10D)</name>
    <name type="common">Unicellular red alga</name>
    <dbReference type="NCBI Taxonomy" id="280699"/>
    <lineage>
        <taxon>Eukaryota</taxon>
        <taxon>Rhodophyta</taxon>
        <taxon>Bangiophyceae</taxon>
        <taxon>Cyanidiales</taxon>
        <taxon>Cyanidiaceae</taxon>
        <taxon>Cyanidioschyzon</taxon>
    </lineage>
</organism>
<evidence type="ECO:0000313" key="2">
    <source>
        <dbReference type="Proteomes" id="UP000007014"/>
    </source>
</evidence>
<dbReference type="EMBL" id="AP006493">
    <property type="protein sequence ID" value="BAM80602.1"/>
    <property type="molecule type" value="Genomic_DNA"/>
</dbReference>
<proteinExistence type="predicted"/>
<keyword evidence="2" id="KW-1185">Reference proteome</keyword>
<dbReference type="RefSeq" id="XP_005536638.1">
    <property type="nucleotide sequence ID" value="XM_005536581.1"/>
</dbReference>
<accession>M1VD30</accession>
<protein>
    <submittedName>
        <fullName evidence="1">Uncharacterized protein</fullName>
    </submittedName>
</protein>
<evidence type="ECO:0000313" key="1">
    <source>
        <dbReference type="EMBL" id="BAM80602.1"/>
    </source>
</evidence>